<feature type="transmembrane region" description="Helical" evidence="1">
    <location>
        <begin position="110"/>
        <end position="132"/>
    </location>
</feature>
<feature type="transmembrane region" description="Helical" evidence="1">
    <location>
        <begin position="83"/>
        <end position="104"/>
    </location>
</feature>
<protein>
    <submittedName>
        <fullName evidence="2">Uncharacterized protein</fullName>
    </submittedName>
</protein>
<dbReference type="RefSeq" id="WP_025771410.1">
    <property type="nucleotide sequence ID" value="NZ_JACBZE010000003.1"/>
</dbReference>
<keyword evidence="1" id="KW-0812">Transmembrane</keyword>
<accession>A0A4Q4J799</accession>
<comment type="caution">
    <text evidence="2">The sequence shown here is derived from an EMBL/GenBank/DDBJ whole genome shotgun (WGS) entry which is preliminary data.</text>
</comment>
<proteinExistence type="predicted"/>
<gene>
    <name evidence="2" type="ORF">EWH08_11620</name>
</gene>
<reference evidence="2 3" key="1">
    <citation type="submission" date="2019-02" db="EMBL/GenBank/DDBJ databases">
        <authorList>
            <person name="Feng G."/>
        </authorList>
    </citation>
    <scope>NUCLEOTIDE SEQUENCE [LARGE SCALE GENOMIC DNA]</scope>
    <source>
        <strain evidence="2 3">DSM 26779</strain>
    </source>
</reference>
<name>A0A4Q4J799_9SPHN</name>
<evidence type="ECO:0000313" key="2">
    <source>
        <dbReference type="EMBL" id="RYM01945.1"/>
    </source>
</evidence>
<keyword evidence="1" id="KW-1133">Transmembrane helix</keyword>
<sequence>MPFEPFGYRFEINSPMSPSEVKIAIKSRKKGWFDAKNGARGWIVGPLICLWFSAFDQYGPMLFGVISSDAAGSRVRGRAGSDLNGVVMFSLLIPFMIFIVYKLISQGTASFRQLLVIAVVFLLGGPLIYWLAHKGRREAEPLIRFLRDTLTVSGKTLRRKSDAAVISRELVMSIGGERFSGVVTPNAIHDALIAVGTGSFVILEAGPETYIQTASRDGAYIVEKRDGGSFEHFRALRSNDNLRLAERNNDLFDFEEVREVFMAYASEASAPPFVTWEKMHLSE</sequence>
<keyword evidence="1" id="KW-0472">Membrane</keyword>
<organism evidence="2 3">
    <name type="scientific">Sphingobium indicum</name>
    <dbReference type="NCBI Taxonomy" id="332055"/>
    <lineage>
        <taxon>Bacteria</taxon>
        <taxon>Pseudomonadati</taxon>
        <taxon>Pseudomonadota</taxon>
        <taxon>Alphaproteobacteria</taxon>
        <taxon>Sphingomonadales</taxon>
        <taxon>Sphingomonadaceae</taxon>
        <taxon>Sphingobium</taxon>
    </lineage>
</organism>
<evidence type="ECO:0000313" key="3">
    <source>
        <dbReference type="Proteomes" id="UP000292734"/>
    </source>
</evidence>
<dbReference type="AlphaFoldDB" id="A0A4Q4J799"/>
<dbReference type="EMBL" id="SEOM01000003">
    <property type="protein sequence ID" value="RYM01945.1"/>
    <property type="molecule type" value="Genomic_DNA"/>
</dbReference>
<dbReference type="Proteomes" id="UP000292734">
    <property type="component" value="Unassembled WGS sequence"/>
</dbReference>
<evidence type="ECO:0000256" key="1">
    <source>
        <dbReference type="SAM" id="Phobius"/>
    </source>
</evidence>